<dbReference type="VEuPathDB" id="VectorBase:AATE004694"/>
<proteinExistence type="predicted"/>
<evidence type="ECO:0000313" key="1">
    <source>
        <dbReference type="EnsemblMetazoa" id="AATE004694-PA.1"/>
    </source>
</evidence>
<name>A0A182ISL4_ANOAO</name>
<dbReference type="EnsemblMetazoa" id="AATE004694-RA">
    <property type="protein sequence ID" value="AATE004694-PA.1"/>
    <property type="gene ID" value="AATE004694"/>
</dbReference>
<protein>
    <submittedName>
        <fullName evidence="1">Uncharacterized protein</fullName>
    </submittedName>
</protein>
<sequence>MMLVVLVVGGGLGDHGDDRMMLVVLVAVVVEWRLLLGLQRRQEGIDWRVQVDGIRDGLHDTHRDGLYWTILLLMLRWMRLARLLRRLWGVELSGRSDGGNELQMHGDRDRLRGRHLEHVVVRHNRYVVDHHLALGIVEGDRLDEVRLGRPGERWNEWGGSSGGVLVDVAWRRGMHVLAVMEEVTARESRRCQRCYRRALEVDVLVELRHRVAGTGERIGKLDPIAGSSESTEESRAHQLARHVVMVMMVVLRRLATRQQRLHQHRNGVRRRDERCKVLRIVFIPHDEGTVVRHLRYLRLREVLFVRLFFNIVRFRRSDSELQLVPMAAQIIPVADAFHLPQGGYVALWLLAGSSLLLDEEVRLVPLVLETTVRQLDDVTKARCA</sequence>
<reference evidence="1" key="1">
    <citation type="submission" date="2022-08" db="UniProtKB">
        <authorList>
            <consortium name="EnsemblMetazoa"/>
        </authorList>
    </citation>
    <scope>IDENTIFICATION</scope>
    <source>
        <strain evidence="1">EBRO</strain>
    </source>
</reference>
<organism evidence="1">
    <name type="scientific">Anopheles atroparvus</name>
    <name type="common">European mosquito</name>
    <dbReference type="NCBI Taxonomy" id="41427"/>
    <lineage>
        <taxon>Eukaryota</taxon>
        <taxon>Metazoa</taxon>
        <taxon>Ecdysozoa</taxon>
        <taxon>Arthropoda</taxon>
        <taxon>Hexapoda</taxon>
        <taxon>Insecta</taxon>
        <taxon>Pterygota</taxon>
        <taxon>Neoptera</taxon>
        <taxon>Endopterygota</taxon>
        <taxon>Diptera</taxon>
        <taxon>Nematocera</taxon>
        <taxon>Culicoidea</taxon>
        <taxon>Culicidae</taxon>
        <taxon>Anophelinae</taxon>
        <taxon>Anopheles</taxon>
    </lineage>
</organism>
<accession>A0A182ISL4</accession>
<dbReference type="AlphaFoldDB" id="A0A182ISL4"/>